<evidence type="ECO:0000313" key="3">
    <source>
        <dbReference type="EMBL" id="KAE9594386.1"/>
    </source>
</evidence>
<gene>
    <name evidence="3" type="ORF">Lalb_Chr18g0053241</name>
</gene>
<protein>
    <submittedName>
        <fullName evidence="3">Putative WD40/YVTN repeat-like-containing domain-containing protein</fullName>
    </submittedName>
</protein>
<proteinExistence type="predicted"/>
<comment type="caution">
    <text evidence="3">The sequence shown here is derived from an EMBL/GenBank/DDBJ whole genome shotgun (WGS) entry which is preliminary data.</text>
</comment>
<sequence length="239" mass="28234">MKNNSLQMEKQKADEYLLKLAEDQKKQIEKLNAKITELEKQLDKKQEELIEKEEALQHYEDFNDILIFKERQYFDELHGARSELLNFIKSKRRHGNIGVKRMGELDRTPFLEAMKKKYNEEEAARRASELSLLWEGYLKDPDWHPFKAIIVEGQEKAYIRIWNLGSSQIINDEDKRLNGLKNEIGEGAYKAVVTTLREMKEYNASVQHIVPELWNYEQGRRATLKEGVHFLLEHTTIVD</sequence>
<name>A0A6A4NL73_LUPAL</name>
<evidence type="ECO:0000256" key="1">
    <source>
        <dbReference type="SAM" id="Coils"/>
    </source>
</evidence>
<dbReference type="EMBL" id="WOCE01000018">
    <property type="protein sequence ID" value="KAE9594386.1"/>
    <property type="molecule type" value="Genomic_DNA"/>
</dbReference>
<reference evidence="4" key="1">
    <citation type="journal article" date="2020" name="Nat. Commun.">
        <title>Genome sequence of the cluster root forming white lupin.</title>
        <authorList>
            <person name="Hufnagel B."/>
            <person name="Marques A."/>
            <person name="Soriano A."/>
            <person name="Marques L."/>
            <person name="Divol F."/>
            <person name="Doumas P."/>
            <person name="Sallet E."/>
            <person name="Mancinotti D."/>
            <person name="Carrere S."/>
            <person name="Marande W."/>
            <person name="Arribat S."/>
            <person name="Keller J."/>
            <person name="Huneau C."/>
            <person name="Blein T."/>
            <person name="Aime D."/>
            <person name="Laguerre M."/>
            <person name="Taylor J."/>
            <person name="Schubert V."/>
            <person name="Nelson M."/>
            <person name="Geu-Flores F."/>
            <person name="Crespi M."/>
            <person name="Gallardo-Guerrero K."/>
            <person name="Delaux P.-M."/>
            <person name="Salse J."/>
            <person name="Berges H."/>
            <person name="Guyot R."/>
            <person name="Gouzy J."/>
            <person name="Peret B."/>
        </authorList>
    </citation>
    <scope>NUCLEOTIDE SEQUENCE [LARGE SCALE GENOMIC DNA]</scope>
    <source>
        <strain evidence="4">cv. Amiga</strain>
    </source>
</reference>
<evidence type="ECO:0000259" key="2">
    <source>
        <dbReference type="Pfam" id="PF03469"/>
    </source>
</evidence>
<evidence type="ECO:0000313" key="4">
    <source>
        <dbReference type="Proteomes" id="UP000447434"/>
    </source>
</evidence>
<organism evidence="3 4">
    <name type="scientific">Lupinus albus</name>
    <name type="common">White lupine</name>
    <name type="synonym">Lupinus termis</name>
    <dbReference type="NCBI Taxonomy" id="3870"/>
    <lineage>
        <taxon>Eukaryota</taxon>
        <taxon>Viridiplantae</taxon>
        <taxon>Streptophyta</taxon>
        <taxon>Embryophyta</taxon>
        <taxon>Tracheophyta</taxon>
        <taxon>Spermatophyta</taxon>
        <taxon>Magnoliopsida</taxon>
        <taxon>eudicotyledons</taxon>
        <taxon>Gunneridae</taxon>
        <taxon>Pentapetalae</taxon>
        <taxon>rosids</taxon>
        <taxon>fabids</taxon>
        <taxon>Fabales</taxon>
        <taxon>Fabaceae</taxon>
        <taxon>Papilionoideae</taxon>
        <taxon>50 kb inversion clade</taxon>
        <taxon>genistoids sensu lato</taxon>
        <taxon>core genistoids</taxon>
        <taxon>Genisteae</taxon>
        <taxon>Lupinus</taxon>
    </lineage>
</organism>
<dbReference type="Pfam" id="PF03469">
    <property type="entry name" value="XH"/>
    <property type="match status" value="1"/>
</dbReference>
<dbReference type="InterPro" id="IPR045177">
    <property type="entry name" value="FDM1-5/IDN2"/>
</dbReference>
<dbReference type="InterPro" id="IPR005379">
    <property type="entry name" value="FDM1-5/IDN2_XH"/>
</dbReference>
<feature type="domain" description="Factor of DNA methylation 1-5/IDN2" evidence="2">
    <location>
        <begin position="100"/>
        <end position="235"/>
    </location>
</feature>
<accession>A0A6A4NL73</accession>
<feature type="coiled-coil region" evidence="1">
    <location>
        <begin position="6"/>
        <end position="62"/>
    </location>
</feature>
<dbReference type="PANTHER" id="PTHR21596">
    <property type="entry name" value="RIBONUCLEASE P SUBUNIT P38"/>
    <property type="match status" value="1"/>
</dbReference>
<dbReference type="Proteomes" id="UP000447434">
    <property type="component" value="Chromosome 18"/>
</dbReference>
<keyword evidence="1" id="KW-0175">Coiled coil</keyword>
<dbReference type="GO" id="GO:0080188">
    <property type="term" value="P:gene silencing by siRNA-directed DNA methylation"/>
    <property type="evidence" value="ECO:0007669"/>
    <property type="project" value="InterPro"/>
</dbReference>
<dbReference type="OrthoDB" id="1892195at2759"/>
<dbReference type="AlphaFoldDB" id="A0A6A4NL73"/>
<keyword evidence="4" id="KW-1185">Reference proteome</keyword>
<dbReference type="PANTHER" id="PTHR21596:SF77">
    <property type="entry name" value="XH_XS DOMAIN PROTEIN"/>
    <property type="match status" value="1"/>
</dbReference>